<dbReference type="AlphaFoldDB" id="A0A1R0X091"/>
<dbReference type="RefSeq" id="WP_036684129.1">
    <property type="nucleotide sequence ID" value="NZ_MKQP01000045.1"/>
</dbReference>
<proteinExistence type="predicted"/>
<comment type="caution">
    <text evidence="2">The sequence shown here is derived from an EMBL/GenBank/DDBJ whole genome shotgun (WGS) entry which is preliminary data.</text>
</comment>
<feature type="domain" description="Antitoxin SocA-like Panacea" evidence="1">
    <location>
        <begin position="23"/>
        <end position="121"/>
    </location>
</feature>
<evidence type="ECO:0000259" key="1">
    <source>
        <dbReference type="Pfam" id="PF13274"/>
    </source>
</evidence>
<organism evidence="2 3">
    <name type="scientific">Paenibacillus odorifer</name>
    <dbReference type="NCBI Taxonomy" id="189426"/>
    <lineage>
        <taxon>Bacteria</taxon>
        <taxon>Bacillati</taxon>
        <taxon>Bacillota</taxon>
        <taxon>Bacilli</taxon>
        <taxon>Bacillales</taxon>
        <taxon>Paenibacillaceae</taxon>
        <taxon>Paenibacillus</taxon>
    </lineage>
</organism>
<protein>
    <recommendedName>
        <fullName evidence="1">Antitoxin SocA-like Panacea domain-containing protein</fullName>
    </recommendedName>
</protein>
<evidence type="ECO:0000313" key="2">
    <source>
        <dbReference type="EMBL" id="OMD25496.1"/>
    </source>
</evidence>
<dbReference type="Proteomes" id="UP000187465">
    <property type="component" value="Unassembled WGS sequence"/>
</dbReference>
<name>A0A1R0X091_9BACL</name>
<dbReference type="EMBL" id="MKQP01000045">
    <property type="protein sequence ID" value="OMD25496.1"/>
    <property type="molecule type" value="Genomic_DNA"/>
</dbReference>
<dbReference type="InterPro" id="IPR025272">
    <property type="entry name" value="SocA_Panacea"/>
</dbReference>
<reference evidence="2 3" key="1">
    <citation type="submission" date="2016-10" db="EMBL/GenBank/DDBJ databases">
        <title>Paenibacillus species isolates.</title>
        <authorList>
            <person name="Beno S.M."/>
        </authorList>
    </citation>
    <scope>NUCLEOTIDE SEQUENCE [LARGE SCALE GENOMIC DNA]</scope>
    <source>
        <strain evidence="2 3">FSL H7-0604</strain>
    </source>
</reference>
<accession>A0A1R0X091</accession>
<gene>
    <name evidence="2" type="ORF">BJP51_04410</name>
</gene>
<evidence type="ECO:0000313" key="3">
    <source>
        <dbReference type="Proteomes" id="UP000187465"/>
    </source>
</evidence>
<sequence>MPYPLFDVVDWFLAKGSMTPKKLQKVLYYAYAWYLTFENEDAERIDRKLFDADFEAWVHGPVIPEIYDEFKHLGYSEIPKFRGTVAEFDPDTLDTLEQVWETYGKYNGNELESITHQESPWIKARDGYGPLDRCNEEITDRDMYICYASRLET</sequence>
<dbReference type="Pfam" id="PF13274">
    <property type="entry name" value="SocA_Panacea"/>
    <property type="match status" value="1"/>
</dbReference>